<protein>
    <submittedName>
        <fullName evidence="1">Uncharacterized protein</fullName>
    </submittedName>
</protein>
<sequence>MAKTFPVNVSGISPTTTEIKLDEFFSFCGNIKSIDFHGDHATINFEKASAAHTALMLNGGALDGAHLRVSSDVEHHDEEHQHAKEGRPIEQSDKPRAGIAAEYLAKGYILSDGILQRAIQIDQQKGISKNFINYLSSLDSHIGSRTLGPDKTVSGKVQETVAAATQQAKAVDEQKGISKLAGDYYSKALSSPFGQKIFDFYTTTSKQVFDIHEEARRIHAEHKAANAPSPEATA</sequence>
<dbReference type="EMBL" id="ML208314">
    <property type="protein sequence ID" value="TFK70362.1"/>
    <property type="molecule type" value="Genomic_DNA"/>
</dbReference>
<organism evidence="1 2">
    <name type="scientific">Pluteus cervinus</name>
    <dbReference type="NCBI Taxonomy" id="181527"/>
    <lineage>
        <taxon>Eukaryota</taxon>
        <taxon>Fungi</taxon>
        <taxon>Dikarya</taxon>
        <taxon>Basidiomycota</taxon>
        <taxon>Agaricomycotina</taxon>
        <taxon>Agaricomycetes</taxon>
        <taxon>Agaricomycetidae</taxon>
        <taxon>Agaricales</taxon>
        <taxon>Pluteineae</taxon>
        <taxon>Pluteaceae</taxon>
        <taxon>Pluteus</taxon>
    </lineage>
</organism>
<proteinExistence type="predicted"/>
<name>A0ACD3AYB7_9AGAR</name>
<dbReference type="Proteomes" id="UP000308600">
    <property type="component" value="Unassembled WGS sequence"/>
</dbReference>
<evidence type="ECO:0000313" key="2">
    <source>
        <dbReference type="Proteomes" id="UP000308600"/>
    </source>
</evidence>
<reference evidence="1 2" key="1">
    <citation type="journal article" date="2019" name="Nat. Ecol. Evol.">
        <title>Megaphylogeny resolves global patterns of mushroom evolution.</title>
        <authorList>
            <person name="Varga T."/>
            <person name="Krizsan K."/>
            <person name="Foldi C."/>
            <person name="Dima B."/>
            <person name="Sanchez-Garcia M."/>
            <person name="Sanchez-Ramirez S."/>
            <person name="Szollosi G.J."/>
            <person name="Szarkandi J.G."/>
            <person name="Papp V."/>
            <person name="Albert L."/>
            <person name="Andreopoulos W."/>
            <person name="Angelini C."/>
            <person name="Antonin V."/>
            <person name="Barry K.W."/>
            <person name="Bougher N.L."/>
            <person name="Buchanan P."/>
            <person name="Buyck B."/>
            <person name="Bense V."/>
            <person name="Catcheside P."/>
            <person name="Chovatia M."/>
            <person name="Cooper J."/>
            <person name="Damon W."/>
            <person name="Desjardin D."/>
            <person name="Finy P."/>
            <person name="Geml J."/>
            <person name="Haridas S."/>
            <person name="Hughes K."/>
            <person name="Justo A."/>
            <person name="Karasinski D."/>
            <person name="Kautmanova I."/>
            <person name="Kiss B."/>
            <person name="Kocsube S."/>
            <person name="Kotiranta H."/>
            <person name="LaButti K.M."/>
            <person name="Lechner B.E."/>
            <person name="Liimatainen K."/>
            <person name="Lipzen A."/>
            <person name="Lukacs Z."/>
            <person name="Mihaltcheva S."/>
            <person name="Morgado L.N."/>
            <person name="Niskanen T."/>
            <person name="Noordeloos M.E."/>
            <person name="Ohm R.A."/>
            <person name="Ortiz-Santana B."/>
            <person name="Ovrebo C."/>
            <person name="Racz N."/>
            <person name="Riley R."/>
            <person name="Savchenko A."/>
            <person name="Shiryaev A."/>
            <person name="Soop K."/>
            <person name="Spirin V."/>
            <person name="Szebenyi C."/>
            <person name="Tomsovsky M."/>
            <person name="Tulloss R.E."/>
            <person name="Uehling J."/>
            <person name="Grigoriev I.V."/>
            <person name="Vagvolgyi C."/>
            <person name="Papp T."/>
            <person name="Martin F.M."/>
            <person name="Miettinen O."/>
            <person name="Hibbett D.S."/>
            <person name="Nagy L.G."/>
        </authorList>
    </citation>
    <scope>NUCLEOTIDE SEQUENCE [LARGE SCALE GENOMIC DNA]</scope>
    <source>
        <strain evidence="1 2">NL-1719</strain>
    </source>
</reference>
<accession>A0ACD3AYB7</accession>
<gene>
    <name evidence="1" type="ORF">BDN72DRAFT_839068</name>
</gene>
<evidence type="ECO:0000313" key="1">
    <source>
        <dbReference type="EMBL" id="TFK70362.1"/>
    </source>
</evidence>
<keyword evidence="2" id="KW-1185">Reference proteome</keyword>